<dbReference type="OrthoDB" id="1932560at2"/>
<dbReference type="AlphaFoldDB" id="A0A343JFQ5"/>
<organism evidence="1 2">
    <name type="scientific">Clostridium isatidis</name>
    <dbReference type="NCBI Taxonomy" id="182773"/>
    <lineage>
        <taxon>Bacteria</taxon>
        <taxon>Bacillati</taxon>
        <taxon>Bacillota</taxon>
        <taxon>Clostridia</taxon>
        <taxon>Eubacteriales</taxon>
        <taxon>Clostridiaceae</taxon>
        <taxon>Clostridium</taxon>
    </lineage>
</organism>
<dbReference type="EMBL" id="CP016786">
    <property type="protein sequence ID" value="ASW44363.1"/>
    <property type="molecule type" value="Genomic_DNA"/>
</dbReference>
<accession>A0A343JFQ5</accession>
<name>A0A343JFQ5_9CLOT</name>
<dbReference type="RefSeq" id="WP_119866487.1">
    <property type="nucleotide sequence ID" value="NZ_CP016786.1"/>
</dbReference>
<sequence>MAFTADFNTPKTASGRYIIVSGIVPANTAFIEVMQLSVSRFESGVDHFYITKEYENSTNDPVTVNETLIIAAVPQITSSDDVTFTSFGSIIGEVDLA</sequence>
<reference evidence="1 2" key="1">
    <citation type="submission" date="2016-08" db="EMBL/GenBank/DDBJ databases">
        <title>Complete Genome Sequence Of The Indigo Reducing Clostridium isatidis DSM15098.</title>
        <authorList>
            <person name="Little G.T."/>
            <person name="Minton N.P."/>
        </authorList>
    </citation>
    <scope>NUCLEOTIDE SEQUENCE [LARGE SCALE GENOMIC DNA]</scope>
    <source>
        <strain evidence="1 2">DSM 15098</strain>
    </source>
</reference>
<protein>
    <submittedName>
        <fullName evidence="1">Uncharacterized protein</fullName>
    </submittedName>
</protein>
<evidence type="ECO:0000313" key="2">
    <source>
        <dbReference type="Proteomes" id="UP000264883"/>
    </source>
</evidence>
<gene>
    <name evidence="1" type="ORF">BEN51_13255</name>
</gene>
<dbReference type="Proteomes" id="UP000264883">
    <property type="component" value="Chromosome"/>
</dbReference>
<evidence type="ECO:0000313" key="1">
    <source>
        <dbReference type="EMBL" id="ASW44363.1"/>
    </source>
</evidence>
<dbReference type="KEGG" id="cia:BEN51_13255"/>
<keyword evidence="2" id="KW-1185">Reference proteome</keyword>
<proteinExistence type="predicted"/>